<proteinExistence type="predicted"/>
<dbReference type="OrthoDB" id="10002011at2"/>
<dbReference type="EMBL" id="JYNX01000011">
    <property type="protein sequence ID" value="KMO84695.1"/>
    <property type="molecule type" value="Genomic_DNA"/>
</dbReference>
<evidence type="ECO:0000313" key="2">
    <source>
        <dbReference type="EMBL" id="KMO84695.1"/>
    </source>
</evidence>
<evidence type="ECO:0000313" key="3">
    <source>
        <dbReference type="Proteomes" id="UP000036176"/>
    </source>
</evidence>
<comment type="caution">
    <text evidence="2">The sequence shown here is derived from an EMBL/GenBank/DDBJ whole genome shotgun (WGS) entry which is preliminary data.</text>
</comment>
<reference evidence="2 3" key="1">
    <citation type="journal article" date="2015" name="Genome Biol. Evol.">
        <title>Characterization of Three Mycobacterium spp. with Potential Use in Bioremediation by Genome Sequencing and Comparative Genomics.</title>
        <authorList>
            <person name="Das S."/>
            <person name="Pettersson B.M."/>
            <person name="Behra P.R."/>
            <person name="Ramesh M."/>
            <person name="Dasgupta S."/>
            <person name="Bhattacharya A."/>
            <person name="Kirsebom L.A."/>
        </authorList>
    </citation>
    <scope>NUCLEOTIDE SEQUENCE [LARGE SCALE GENOMIC DNA]</scope>
    <source>
        <strain evidence="2 3">DSM 44219</strain>
    </source>
</reference>
<name>A0A0J6WMT7_MYCCU</name>
<keyword evidence="3" id="KW-1185">Reference proteome</keyword>
<gene>
    <name evidence="2" type="ORF">MCHUDSM44219_00319</name>
</gene>
<dbReference type="Proteomes" id="UP000036176">
    <property type="component" value="Unassembled WGS sequence"/>
</dbReference>
<dbReference type="PATRIC" id="fig|1800.3.peg.323"/>
<keyword evidence="1" id="KW-0812">Transmembrane</keyword>
<evidence type="ECO:0000256" key="1">
    <source>
        <dbReference type="SAM" id="Phobius"/>
    </source>
</evidence>
<dbReference type="RefSeq" id="WP_048416472.1">
    <property type="nucleotide sequence ID" value="NZ_JYNX01000011.1"/>
</dbReference>
<accession>A0A0J6WMT7</accession>
<sequence>MGKLKGWGDSFARWYYAQGKGTQFALCFGLFSMIVLGLVLIAPMKPEAKEVEVWCSPDGSFKVFLSPDDPRLQAVGPNGELGLGVSLCDLTM</sequence>
<protein>
    <submittedName>
        <fullName evidence="2">Uncharacterized protein</fullName>
    </submittedName>
</protein>
<keyword evidence="1" id="KW-0472">Membrane</keyword>
<feature type="transmembrane region" description="Helical" evidence="1">
    <location>
        <begin position="23"/>
        <end position="42"/>
    </location>
</feature>
<dbReference type="AlphaFoldDB" id="A0A0J6WMT7"/>
<organism evidence="2 3">
    <name type="scientific">Mycolicibacterium chubuense</name>
    <name type="common">Mycobacterium chubuense</name>
    <dbReference type="NCBI Taxonomy" id="1800"/>
    <lineage>
        <taxon>Bacteria</taxon>
        <taxon>Bacillati</taxon>
        <taxon>Actinomycetota</taxon>
        <taxon>Actinomycetes</taxon>
        <taxon>Mycobacteriales</taxon>
        <taxon>Mycobacteriaceae</taxon>
        <taxon>Mycolicibacterium</taxon>
    </lineage>
</organism>
<keyword evidence="1" id="KW-1133">Transmembrane helix</keyword>